<dbReference type="PANTHER" id="PTHR30126:SF5">
    <property type="entry name" value="HTH-TYPE TRANSCRIPTIONAL ACTIVATOR CMPR"/>
    <property type="match status" value="1"/>
</dbReference>
<evidence type="ECO:0000256" key="2">
    <source>
        <dbReference type="ARBA" id="ARBA00023015"/>
    </source>
</evidence>
<dbReference type="Pfam" id="PF00126">
    <property type="entry name" value="HTH_1"/>
    <property type="match status" value="1"/>
</dbReference>
<evidence type="ECO:0000256" key="1">
    <source>
        <dbReference type="ARBA" id="ARBA00009437"/>
    </source>
</evidence>
<reference evidence="6 7" key="1">
    <citation type="submission" date="2016-11" db="EMBL/GenBank/DDBJ databases">
        <title>Comparative genomics of Acidibacillus ferroxidans species.</title>
        <authorList>
            <person name="Oliveira G."/>
            <person name="Nunes G."/>
            <person name="Oliveira R."/>
            <person name="Araujo F."/>
            <person name="Salim A."/>
            <person name="Scholte L."/>
            <person name="Morais D."/>
            <person name="Nancucheo I."/>
            <person name="Johnson D.B."/>
            <person name="Grail B."/>
            <person name="Bittencourt J."/>
            <person name="Valadares R."/>
        </authorList>
    </citation>
    <scope>NUCLEOTIDE SEQUENCE [LARGE SCALE GENOMIC DNA]</scope>
    <source>
        <strain evidence="6 7">Y002</strain>
    </source>
</reference>
<dbReference type="InterPro" id="IPR000847">
    <property type="entry name" value="LysR_HTH_N"/>
</dbReference>
<sequence length="300" mass="33838">MLKQLNLRQLRIFQAVVRHLSFSRAAEELYLSQSAVSQHIRQLEEHLGVELFVQVGKNVNLTEAGSYLMEYADKIFSLLSETQQVMDDIRELRRGSLKVAADTAAGVHLVPTLLGQFHHTHPLVKIKLEVANRRTVLQRLLWNETDLAFMGYPENTPGLTADAFADNDLVVIAAPDHPFAIRDHITLAELAEEPFLIREPGSGTRMTLERHLLNYGITLNIAMELGNNSAIKQAVAAGLGISVVSQTTILLELETKRLVVLPVEHFPIKRKWYVVYSTQKTLSPIVESFRNALLNHEYKF</sequence>
<dbReference type="Proteomes" id="UP000245380">
    <property type="component" value="Unassembled WGS sequence"/>
</dbReference>
<dbReference type="GO" id="GO:0000976">
    <property type="term" value="F:transcription cis-regulatory region binding"/>
    <property type="evidence" value="ECO:0007669"/>
    <property type="project" value="TreeGrafter"/>
</dbReference>
<dbReference type="InterPro" id="IPR005119">
    <property type="entry name" value="LysR_subst-bd"/>
</dbReference>
<evidence type="ECO:0000259" key="5">
    <source>
        <dbReference type="PROSITE" id="PS50931"/>
    </source>
</evidence>
<keyword evidence="3" id="KW-0238">DNA-binding</keyword>
<dbReference type="InterPro" id="IPR036388">
    <property type="entry name" value="WH-like_DNA-bd_sf"/>
</dbReference>
<dbReference type="Gene3D" id="3.40.190.290">
    <property type="match status" value="1"/>
</dbReference>
<feature type="domain" description="HTH lysR-type" evidence="5">
    <location>
        <begin position="5"/>
        <end position="62"/>
    </location>
</feature>
<dbReference type="FunFam" id="1.10.10.10:FF:000001">
    <property type="entry name" value="LysR family transcriptional regulator"/>
    <property type="match status" value="1"/>
</dbReference>
<dbReference type="PANTHER" id="PTHR30126">
    <property type="entry name" value="HTH-TYPE TRANSCRIPTIONAL REGULATOR"/>
    <property type="match status" value="1"/>
</dbReference>
<dbReference type="GO" id="GO:0003700">
    <property type="term" value="F:DNA-binding transcription factor activity"/>
    <property type="evidence" value="ECO:0007669"/>
    <property type="project" value="InterPro"/>
</dbReference>
<proteinExistence type="inferred from homology"/>
<organism evidence="6 7">
    <name type="scientific">Sulfoacidibacillus thermotolerans</name>
    <name type="common">Acidibacillus sulfuroxidans</name>
    <dbReference type="NCBI Taxonomy" id="1765684"/>
    <lineage>
        <taxon>Bacteria</taxon>
        <taxon>Bacillati</taxon>
        <taxon>Bacillota</taxon>
        <taxon>Bacilli</taxon>
        <taxon>Bacillales</taxon>
        <taxon>Alicyclobacillaceae</taxon>
        <taxon>Sulfoacidibacillus</taxon>
    </lineage>
</organism>
<keyword evidence="2" id="KW-0805">Transcription regulation</keyword>
<comment type="similarity">
    <text evidence="1">Belongs to the LysR transcriptional regulatory family.</text>
</comment>
<dbReference type="Gene3D" id="1.10.10.10">
    <property type="entry name" value="Winged helix-like DNA-binding domain superfamily/Winged helix DNA-binding domain"/>
    <property type="match status" value="1"/>
</dbReference>
<dbReference type="AlphaFoldDB" id="A0A2U3D9D2"/>
<dbReference type="SUPFAM" id="SSF53850">
    <property type="entry name" value="Periplasmic binding protein-like II"/>
    <property type="match status" value="1"/>
</dbReference>
<dbReference type="PRINTS" id="PR00039">
    <property type="entry name" value="HTHLYSR"/>
</dbReference>
<keyword evidence="4" id="KW-0804">Transcription</keyword>
<evidence type="ECO:0000313" key="6">
    <source>
        <dbReference type="EMBL" id="PWI57887.1"/>
    </source>
</evidence>
<keyword evidence="7" id="KW-1185">Reference proteome</keyword>
<name>A0A2U3D9D2_SULT2</name>
<dbReference type="SUPFAM" id="SSF46785">
    <property type="entry name" value="Winged helix' DNA-binding domain"/>
    <property type="match status" value="1"/>
</dbReference>
<accession>A0A2U3D9D2</accession>
<dbReference type="PROSITE" id="PS50931">
    <property type="entry name" value="HTH_LYSR"/>
    <property type="match status" value="1"/>
</dbReference>
<protein>
    <recommendedName>
        <fullName evidence="5">HTH lysR-type domain-containing protein</fullName>
    </recommendedName>
</protein>
<evidence type="ECO:0000256" key="4">
    <source>
        <dbReference type="ARBA" id="ARBA00023163"/>
    </source>
</evidence>
<evidence type="ECO:0000313" key="7">
    <source>
        <dbReference type="Proteomes" id="UP000245380"/>
    </source>
</evidence>
<dbReference type="Pfam" id="PF03466">
    <property type="entry name" value="LysR_substrate"/>
    <property type="match status" value="1"/>
</dbReference>
<dbReference type="EMBL" id="MPDK01000008">
    <property type="protein sequence ID" value="PWI57887.1"/>
    <property type="molecule type" value="Genomic_DNA"/>
</dbReference>
<gene>
    <name evidence="6" type="ORF">BM613_06595</name>
</gene>
<dbReference type="InterPro" id="IPR036390">
    <property type="entry name" value="WH_DNA-bd_sf"/>
</dbReference>
<evidence type="ECO:0000256" key="3">
    <source>
        <dbReference type="ARBA" id="ARBA00023125"/>
    </source>
</evidence>
<comment type="caution">
    <text evidence="6">The sequence shown here is derived from an EMBL/GenBank/DDBJ whole genome shotgun (WGS) entry which is preliminary data.</text>
</comment>